<dbReference type="RefSeq" id="WP_264810373.1">
    <property type="nucleotide sequence ID" value="NZ_CP110226.1"/>
</dbReference>
<dbReference type="Proteomes" id="UP001163156">
    <property type="component" value="Chromosome"/>
</dbReference>
<dbReference type="PROSITE" id="PS51257">
    <property type="entry name" value="PROKAR_LIPOPROTEIN"/>
    <property type="match status" value="1"/>
</dbReference>
<keyword evidence="2" id="KW-1185">Reference proteome</keyword>
<evidence type="ECO:0000313" key="1">
    <source>
        <dbReference type="EMBL" id="UZD23757.1"/>
    </source>
</evidence>
<evidence type="ECO:0000313" key="2">
    <source>
        <dbReference type="Proteomes" id="UP001163156"/>
    </source>
</evidence>
<reference evidence="1" key="1">
    <citation type="submission" date="2022-10" db="EMBL/GenBank/DDBJ databases">
        <title>Algoriphagus sp. a novel bacteria isolate from halophytes salicornia europaea.</title>
        <authorList>
            <person name="Peng Y."/>
            <person name="Jiang L."/>
            <person name="Lee J."/>
        </authorList>
    </citation>
    <scope>NUCLEOTIDE SEQUENCE</scope>
    <source>
        <strain evidence="1">TR-M5</strain>
    </source>
</reference>
<sequence>MKKALFYLFCFNVLISCVEPDPFTGQKLEYTLHQASEFDYTGTLTVREKTDGSLQFDINLIGQTNESGVSFPAHLHYGDYTDPEAPMAAMLNPVSGANLSSMTEVSSLMDGTSFTFEHMKNFDGHVKVHLASEGPDYEVILVAGNVGSNPVSSLDFDPTQMTLCLPN</sequence>
<accession>A0ABY6MIY8</accession>
<dbReference type="EMBL" id="CP110226">
    <property type="protein sequence ID" value="UZD23757.1"/>
    <property type="molecule type" value="Genomic_DNA"/>
</dbReference>
<name>A0ABY6MIY8_9BACT</name>
<organism evidence="1 2">
    <name type="scientific">Algoriphagus halophytocola</name>
    <dbReference type="NCBI Taxonomy" id="2991499"/>
    <lineage>
        <taxon>Bacteria</taxon>
        <taxon>Pseudomonadati</taxon>
        <taxon>Bacteroidota</taxon>
        <taxon>Cytophagia</taxon>
        <taxon>Cytophagales</taxon>
        <taxon>Cyclobacteriaceae</taxon>
        <taxon>Algoriphagus</taxon>
    </lineage>
</organism>
<protein>
    <recommendedName>
        <fullName evidence="3">CHRD domain-containing protein</fullName>
    </recommendedName>
</protein>
<gene>
    <name evidence="1" type="ORF">OM944_04520</name>
</gene>
<evidence type="ECO:0008006" key="3">
    <source>
        <dbReference type="Google" id="ProtNLM"/>
    </source>
</evidence>
<proteinExistence type="predicted"/>